<evidence type="ECO:0000256" key="3">
    <source>
        <dbReference type="ARBA" id="ARBA00012572"/>
    </source>
</evidence>
<dbReference type="GO" id="GO:0000162">
    <property type="term" value="P:L-tryptophan biosynthetic process"/>
    <property type="evidence" value="ECO:0007669"/>
    <property type="project" value="UniProtKB-UniRule"/>
</dbReference>
<evidence type="ECO:0000256" key="4">
    <source>
        <dbReference type="ARBA" id="ARBA00022272"/>
    </source>
</evidence>
<name>A0A8J3HUI5_9CHLR</name>
<feature type="domain" description="N-(5'phosphoribosyl) anthranilate isomerase (PRAI)" evidence="10">
    <location>
        <begin position="10"/>
        <end position="217"/>
    </location>
</feature>
<evidence type="ECO:0000256" key="2">
    <source>
        <dbReference type="ARBA" id="ARBA00004664"/>
    </source>
</evidence>
<keyword evidence="8 9" id="KW-0413">Isomerase</keyword>
<comment type="caution">
    <text evidence="11">The sequence shown here is derived from an EMBL/GenBank/DDBJ whole genome shotgun (WGS) entry which is preliminary data.</text>
</comment>
<evidence type="ECO:0000256" key="5">
    <source>
        <dbReference type="ARBA" id="ARBA00022605"/>
    </source>
</evidence>
<gene>
    <name evidence="9" type="primary">trpF</name>
    <name evidence="11" type="ORF">KSX_21720</name>
</gene>
<keyword evidence="12" id="KW-1185">Reference proteome</keyword>
<evidence type="ECO:0000259" key="10">
    <source>
        <dbReference type="Pfam" id="PF00697"/>
    </source>
</evidence>
<dbReference type="Pfam" id="PF00697">
    <property type="entry name" value="PRAI"/>
    <property type="match status" value="1"/>
</dbReference>
<evidence type="ECO:0000256" key="9">
    <source>
        <dbReference type="HAMAP-Rule" id="MF_00135"/>
    </source>
</evidence>
<evidence type="ECO:0000256" key="6">
    <source>
        <dbReference type="ARBA" id="ARBA00022822"/>
    </source>
</evidence>
<keyword evidence="6 9" id="KW-0822">Tryptophan biosynthesis</keyword>
<sequence>MQSTISPRVKICCISSIEEAHLAVNYGASALGLVSAMPSGPGIIEEELITQIADTIPPGVASFLLTSLIDPEAIAEQQRICHVNTVQLVDSLPQGGLQHLRKLLPPGIAIVQVIHVQGQHSIDEALEVAPYVNAILLDSGNPTLPIKELGGTGRVHDWDISRALREAVNVPIFLAGGLNAENVGAAIDEVGPFGLDLCSSVRTNGKLDIQKLERFFSAIHKRQQI</sequence>
<organism evidence="11 12">
    <name type="scientific">Ktedonospora formicarum</name>
    <dbReference type="NCBI Taxonomy" id="2778364"/>
    <lineage>
        <taxon>Bacteria</taxon>
        <taxon>Bacillati</taxon>
        <taxon>Chloroflexota</taxon>
        <taxon>Ktedonobacteria</taxon>
        <taxon>Ktedonobacterales</taxon>
        <taxon>Ktedonobacteraceae</taxon>
        <taxon>Ktedonospora</taxon>
    </lineage>
</organism>
<dbReference type="InterPro" id="IPR001240">
    <property type="entry name" value="PRAI_dom"/>
</dbReference>
<comment type="catalytic activity">
    <reaction evidence="1 9">
        <text>N-(5-phospho-beta-D-ribosyl)anthranilate = 1-(2-carboxyphenylamino)-1-deoxy-D-ribulose 5-phosphate</text>
        <dbReference type="Rhea" id="RHEA:21540"/>
        <dbReference type="ChEBI" id="CHEBI:18277"/>
        <dbReference type="ChEBI" id="CHEBI:58613"/>
        <dbReference type="EC" id="5.3.1.24"/>
    </reaction>
</comment>
<evidence type="ECO:0000313" key="11">
    <source>
        <dbReference type="EMBL" id="GHO44009.1"/>
    </source>
</evidence>
<keyword evidence="5 9" id="KW-0028">Amino-acid biosynthesis</keyword>
<dbReference type="InterPro" id="IPR011060">
    <property type="entry name" value="RibuloseP-bd_barrel"/>
</dbReference>
<evidence type="ECO:0000256" key="7">
    <source>
        <dbReference type="ARBA" id="ARBA00023141"/>
    </source>
</evidence>
<protein>
    <recommendedName>
        <fullName evidence="4 9">N-(5'-phosphoribosyl)anthranilate isomerase</fullName>
        <shortName evidence="9">PRAI</shortName>
        <ecNumber evidence="3 9">5.3.1.24</ecNumber>
    </recommendedName>
</protein>
<comment type="pathway">
    <text evidence="2 9">Amino-acid biosynthesis; L-tryptophan biosynthesis; L-tryptophan from chorismate: step 3/5.</text>
</comment>
<dbReference type="Gene3D" id="3.20.20.70">
    <property type="entry name" value="Aldolase class I"/>
    <property type="match status" value="1"/>
</dbReference>
<dbReference type="AlphaFoldDB" id="A0A8J3HUI5"/>
<dbReference type="UniPathway" id="UPA00035">
    <property type="reaction ID" value="UER00042"/>
</dbReference>
<evidence type="ECO:0000256" key="1">
    <source>
        <dbReference type="ARBA" id="ARBA00001164"/>
    </source>
</evidence>
<dbReference type="InterPro" id="IPR013785">
    <property type="entry name" value="Aldolase_TIM"/>
</dbReference>
<evidence type="ECO:0000256" key="8">
    <source>
        <dbReference type="ARBA" id="ARBA00023235"/>
    </source>
</evidence>
<proteinExistence type="inferred from homology"/>
<dbReference type="PANTHER" id="PTHR42894">
    <property type="entry name" value="N-(5'-PHOSPHORIBOSYL)ANTHRANILATE ISOMERASE"/>
    <property type="match status" value="1"/>
</dbReference>
<dbReference type="Proteomes" id="UP000612362">
    <property type="component" value="Unassembled WGS sequence"/>
</dbReference>
<dbReference type="EMBL" id="BNJF01000001">
    <property type="protein sequence ID" value="GHO44009.1"/>
    <property type="molecule type" value="Genomic_DNA"/>
</dbReference>
<dbReference type="GO" id="GO:0004640">
    <property type="term" value="F:phosphoribosylanthranilate isomerase activity"/>
    <property type="evidence" value="ECO:0007669"/>
    <property type="project" value="UniProtKB-UniRule"/>
</dbReference>
<dbReference type="CDD" id="cd00405">
    <property type="entry name" value="PRAI"/>
    <property type="match status" value="1"/>
</dbReference>
<dbReference type="SUPFAM" id="SSF51366">
    <property type="entry name" value="Ribulose-phoshate binding barrel"/>
    <property type="match status" value="1"/>
</dbReference>
<keyword evidence="7 9" id="KW-0057">Aromatic amino acid biosynthesis</keyword>
<evidence type="ECO:0000313" key="12">
    <source>
        <dbReference type="Proteomes" id="UP000612362"/>
    </source>
</evidence>
<dbReference type="RefSeq" id="WP_220193445.1">
    <property type="nucleotide sequence ID" value="NZ_BNJF01000001.1"/>
</dbReference>
<dbReference type="EC" id="5.3.1.24" evidence="3 9"/>
<dbReference type="HAMAP" id="MF_00135">
    <property type="entry name" value="PRAI"/>
    <property type="match status" value="1"/>
</dbReference>
<reference evidence="11" key="1">
    <citation type="submission" date="2020-10" db="EMBL/GenBank/DDBJ databases">
        <title>Taxonomic study of unclassified bacteria belonging to the class Ktedonobacteria.</title>
        <authorList>
            <person name="Yabe S."/>
            <person name="Wang C.M."/>
            <person name="Zheng Y."/>
            <person name="Sakai Y."/>
            <person name="Cavaletti L."/>
            <person name="Monciardini P."/>
            <person name="Donadio S."/>
        </authorList>
    </citation>
    <scope>NUCLEOTIDE SEQUENCE</scope>
    <source>
        <strain evidence="11">SOSP1-1</strain>
    </source>
</reference>
<accession>A0A8J3HUI5</accession>
<dbReference type="PANTHER" id="PTHR42894:SF1">
    <property type="entry name" value="N-(5'-PHOSPHORIBOSYL)ANTHRANILATE ISOMERASE"/>
    <property type="match status" value="1"/>
</dbReference>
<comment type="similarity">
    <text evidence="9">Belongs to the TrpF family.</text>
</comment>
<dbReference type="InterPro" id="IPR044643">
    <property type="entry name" value="TrpF_fam"/>
</dbReference>